<evidence type="ECO:0000259" key="3">
    <source>
        <dbReference type="Pfam" id="PF07261"/>
    </source>
</evidence>
<dbReference type="InterPro" id="IPR006343">
    <property type="entry name" value="DnaB/C_C"/>
</dbReference>
<evidence type="ECO:0000313" key="5">
    <source>
        <dbReference type="Proteomes" id="UP001579974"/>
    </source>
</evidence>
<dbReference type="Gene3D" id="1.10.10.630">
    <property type="entry name" value="DnaD domain-like"/>
    <property type="match status" value="1"/>
</dbReference>
<sequence>MNYIREINAFYDWLETHELSPSCICLWHALMAVNNKAGWVSEFTVAISTLEAKTGLKKKTIERSRKALEESGLIVWRSRSGNQAAVYSMQSLCVKNDPQNVLRVKNDAQSVSHNVPQSVAINKLNETKQDLSDDGERARVAKLVQGFEQAFGRLPNQLQIDDLVEYTDNGMELELVLRTIRSSGVGNTGVKYMFSTLRNQYDRGIRTVAQADLDDELHKNAGGSRNGQNRGHRHQVSITRSGTKSVTNGKVGRF</sequence>
<keyword evidence="5" id="KW-1185">Reference proteome</keyword>
<comment type="similarity">
    <text evidence="1">Belongs to the DnaB/DnaD family.</text>
</comment>
<dbReference type="Proteomes" id="UP001579974">
    <property type="component" value="Unassembled WGS sequence"/>
</dbReference>
<reference evidence="4 5" key="1">
    <citation type="journal article" date="2024" name="Int. J. Mol. Sci.">
        <title>Exploration of Alicyclobacillus spp. Genome in Search of Antibiotic Resistance.</title>
        <authorList>
            <person name="Bucka-Kolendo J."/>
            <person name="Kiousi D.E."/>
            <person name="Dekowska A."/>
            <person name="Mikolajczuk-Szczyrba A."/>
            <person name="Karadedos D.M."/>
            <person name="Michael P."/>
            <person name="Galanis A."/>
            <person name="Sokolowska B."/>
        </authorList>
    </citation>
    <scope>NUCLEOTIDE SEQUENCE [LARGE SCALE GENOMIC DNA]</scope>
    <source>
        <strain evidence="4 5">KKP 3000</strain>
    </source>
</reference>
<protein>
    <submittedName>
        <fullName evidence="4">DnaD domain protein</fullName>
    </submittedName>
</protein>
<proteinExistence type="inferred from homology"/>
<feature type="domain" description="DnaB/C C-terminal" evidence="3">
    <location>
        <begin position="146"/>
        <end position="212"/>
    </location>
</feature>
<evidence type="ECO:0000256" key="1">
    <source>
        <dbReference type="ARBA" id="ARBA00093462"/>
    </source>
</evidence>
<dbReference type="RefSeq" id="WP_368781025.1">
    <property type="nucleotide sequence ID" value="NZ_CP162941.1"/>
</dbReference>
<feature type="compositionally biased region" description="Polar residues" evidence="2">
    <location>
        <begin position="236"/>
        <end position="248"/>
    </location>
</feature>
<name>A0ABV5ALE3_9BACL</name>
<organism evidence="4 5">
    <name type="scientific">Alicyclobacillus fastidiosus</name>
    <dbReference type="NCBI Taxonomy" id="392011"/>
    <lineage>
        <taxon>Bacteria</taxon>
        <taxon>Bacillati</taxon>
        <taxon>Bacillota</taxon>
        <taxon>Bacilli</taxon>
        <taxon>Bacillales</taxon>
        <taxon>Alicyclobacillaceae</taxon>
        <taxon>Alicyclobacillus</taxon>
    </lineage>
</organism>
<evidence type="ECO:0000313" key="4">
    <source>
        <dbReference type="EMBL" id="MFB5192946.1"/>
    </source>
</evidence>
<accession>A0ABV5ALE3</accession>
<comment type="caution">
    <text evidence="4">The sequence shown here is derived from an EMBL/GenBank/DDBJ whole genome shotgun (WGS) entry which is preliminary data.</text>
</comment>
<gene>
    <name evidence="4" type="ORF">KKP3000_002540</name>
</gene>
<evidence type="ECO:0000256" key="2">
    <source>
        <dbReference type="SAM" id="MobiDB-lite"/>
    </source>
</evidence>
<feature type="region of interest" description="Disordered" evidence="2">
    <location>
        <begin position="217"/>
        <end position="254"/>
    </location>
</feature>
<dbReference type="EMBL" id="JBDXSU010000032">
    <property type="protein sequence ID" value="MFB5192946.1"/>
    <property type="molecule type" value="Genomic_DNA"/>
</dbReference>
<dbReference type="Pfam" id="PF07261">
    <property type="entry name" value="DnaB_2"/>
    <property type="match status" value="1"/>
</dbReference>
<dbReference type="InterPro" id="IPR034829">
    <property type="entry name" value="DnaD-like_sf"/>
</dbReference>